<dbReference type="InterPro" id="IPR026530">
    <property type="entry name" value="PSRP"/>
</dbReference>
<comment type="catalytic activity">
    <reaction evidence="5">
        <text>[pyruvate, water dikinase]-phosphate + phosphate + H(+) = [pyruvate, water dikinase] + diphosphate</text>
        <dbReference type="Rhea" id="RHEA:48580"/>
        <dbReference type="Rhea" id="RHEA-COMP:11425"/>
        <dbReference type="Rhea" id="RHEA-COMP:11426"/>
        <dbReference type="ChEBI" id="CHEBI:15378"/>
        <dbReference type="ChEBI" id="CHEBI:33019"/>
        <dbReference type="ChEBI" id="CHEBI:43176"/>
        <dbReference type="ChEBI" id="CHEBI:43474"/>
        <dbReference type="ChEBI" id="CHEBI:68546"/>
        <dbReference type="EC" id="2.7.4.28"/>
    </reaction>
</comment>
<organism evidence="7 8">
    <name type="scientific">Nocardioides lentus</name>
    <dbReference type="NCBI Taxonomy" id="338077"/>
    <lineage>
        <taxon>Bacteria</taxon>
        <taxon>Bacillati</taxon>
        <taxon>Actinomycetota</taxon>
        <taxon>Actinomycetes</taxon>
        <taxon>Propionibacteriales</taxon>
        <taxon>Nocardioidaceae</taxon>
        <taxon>Nocardioides</taxon>
    </lineage>
</organism>
<feature type="compositionally biased region" description="Basic and acidic residues" evidence="6">
    <location>
        <begin position="298"/>
        <end position="314"/>
    </location>
</feature>
<evidence type="ECO:0000313" key="7">
    <source>
        <dbReference type="EMBL" id="GAA1916961.1"/>
    </source>
</evidence>
<keyword evidence="3 5" id="KW-0547">Nucleotide-binding</keyword>
<dbReference type="HAMAP" id="MF_01062">
    <property type="entry name" value="PSRP"/>
    <property type="match status" value="1"/>
</dbReference>
<dbReference type="EC" id="2.7.4.28" evidence="5"/>
<evidence type="ECO:0000256" key="5">
    <source>
        <dbReference type="HAMAP-Rule" id="MF_01062"/>
    </source>
</evidence>
<dbReference type="NCBIfam" id="NF003742">
    <property type="entry name" value="PRK05339.1"/>
    <property type="match status" value="1"/>
</dbReference>
<gene>
    <name evidence="7" type="ORF">GCM10009737_17990</name>
</gene>
<name>A0ABP5APP2_9ACTN</name>
<keyword evidence="4 5" id="KW-0418">Kinase</keyword>
<proteinExistence type="inferred from homology"/>
<protein>
    <recommendedName>
        <fullName evidence="5">Putative phosphoenolpyruvate synthase regulatory protein</fullName>
        <shortName evidence="5">PEP synthase regulatory protein</shortName>
        <shortName evidence="5">PSRP</shortName>
        <ecNumber evidence="5">2.7.11.33</ecNumber>
        <ecNumber evidence="5">2.7.4.28</ecNumber>
    </recommendedName>
    <alternativeName>
        <fullName evidence="5">Pyruvate, water dikinase regulatory protein</fullName>
    </alternativeName>
</protein>
<dbReference type="Proteomes" id="UP001501612">
    <property type="component" value="Unassembled WGS sequence"/>
</dbReference>
<comment type="similarity">
    <text evidence="5">Belongs to the pyruvate, phosphate/water dikinase regulatory protein family. PSRP subfamily.</text>
</comment>
<dbReference type="EC" id="2.7.11.33" evidence="5"/>
<keyword evidence="7" id="KW-0670">Pyruvate</keyword>
<evidence type="ECO:0000256" key="2">
    <source>
        <dbReference type="ARBA" id="ARBA00022679"/>
    </source>
</evidence>
<dbReference type="EMBL" id="BAAAMY010000004">
    <property type="protein sequence ID" value="GAA1916961.1"/>
    <property type="molecule type" value="Genomic_DNA"/>
</dbReference>
<evidence type="ECO:0000256" key="6">
    <source>
        <dbReference type="SAM" id="MobiDB-lite"/>
    </source>
</evidence>
<dbReference type="Pfam" id="PF03618">
    <property type="entry name" value="Kinase-PPPase"/>
    <property type="match status" value="1"/>
</dbReference>
<keyword evidence="8" id="KW-1185">Reference proteome</keyword>
<dbReference type="PANTHER" id="PTHR31756">
    <property type="entry name" value="PYRUVATE, PHOSPHATE DIKINASE REGULATORY PROTEIN 1, CHLOROPLASTIC"/>
    <property type="match status" value="1"/>
</dbReference>
<evidence type="ECO:0000256" key="3">
    <source>
        <dbReference type="ARBA" id="ARBA00022741"/>
    </source>
</evidence>
<comment type="function">
    <text evidence="5">Bifunctional serine/threonine kinase and phosphorylase involved in the regulation of the phosphoenolpyruvate synthase (PEPS) by catalyzing its phosphorylation/dephosphorylation.</text>
</comment>
<feature type="region of interest" description="Disordered" evidence="6">
    <location>
        <begin position="290"/>
        <end position="314"/>
    </location>
</feature>
<accession>A0ABP5APP2</accession>
<dbReference type="PANTHER" id="PTHR31756:SF3">
    <property type="entry name" value="PYRUVATE, PHOSPHATE DIKINASE REGULATORY PROTEIN 1, CHLOROPLASTIC"/>
    <property type="match status" value="1"/>
</dbReference>
<dbReference type="InterPro" id="IPR005177">
    <property type="entry name" value="Kinase-pyrophosphorylase"/>
</dbReference>
<keyword evidence="2 5" id="KW-0808">Transferase</keyword>
<reference evidence="8" key="1">
    <citation type="journal article" date="2019" name="Int. J. Syst. Evol. Microbiol.">
        <title>The Global Catalogue of Microorganisms (GCM) 10K type strain sequencing project: providing services to taxonomists for standard genome sequencing and annotation.</title>
        <authorList>
            <consortium name="The Broad Institute Genomics Platform"/>
            <consortium name="The Broad Institute Genome Sequencing Center for Infectious Disease"/>
            <person name="Wu L."/>
            <person name="Ma J."/>
        </authorList>
    </citation>
    <scope>NUCLEOTIDE SEQUENCE [LARGE SCALE GENOMIC DNA]</scope>
    <source>
        <strain evidence="8">JCM 14046</strain>
    </source>
</reference>
<sequence>MVPITPSPGRRGAGKGAVVDATGSDETVVPVYFLSDSTGISAETMGNALLMQFPDTVFERTTIPFITSIEAARDVVETLDAAMDGPVPPLAFTTAAEDHIRHTLLETRAPIIDFFGLHMERVESLLGVQGVRQPSRLHSVGDVKRYNTRMAAVEFTIEHDDGQSLRALDRADVILLAPSRCGKTPTSMYLALQHGLFVANYPLVEEDLESSELPRPVREHRERCFGITTTAERLSRVRNERRPGSSYASAGQCRWELRRAGQLYTEHHVPVIDSATKSVEEMAALVLQTLKRNGGVPSRERSKARHSPDRKARP</sequence>
<comment type="catalytic activity">
    <reaction evidence="5">
        <text>[pyruvate, water dikinase] + ADP = [pyruvate, water dikinase]-phosphate + AMP + H(+)</text>
        <dbReference type="Rhea" id="RHEA:46020"/>
        <dbReference type="Rhea" id="RHEA-COMP:11425"/>
        <dbReference type="Rhea" id="RHEA-COMP:11426"/>
        <dbReference type="ChEBI" id="CHEBI:15378"/>
        <dbReference type="ChEBI" id="CHEBI:43176"/>
        <dbReference type="ChEBI" id="CHEBI:68546"/>
        <dbReference type="ChEBI" id="CHEBI:456215"/>
        <dbReference type="ChEBI" id="CHEBI:456216"/>
        <dbReference type="EC" id="2.7.11.33"/>
    </reaction>
</comment>
<evidence type="ECO:0000256" key="4">
    <source>
        <dbReference type="ARBA" id="ARBA00022777"/>
    </source>
</evidence>
<comment type="caution">
    <text evidence="7">The sequence shown here is derived from an EMBL/GenBank/DDBJ whole genome shotgun (WGS) entry which is preliminary data.</text>
</comment>
<evidence type="ECO:0000256" key="1">
    <source>
        <dbReference type="ARBA" id="ARBA00022527"/>
    </source>
</evidence>
<keyword evidence="1 5" id="KW-0723">Serine/threonine-protein kinase</keyword>
<evidence type="ECO:0000313" key="8">
    <source>
        <dbReference type="Proteomes" id="UP001501612"/>
    </source>
</evidence>
<feature type="binding site" evidence="5">
    <location>
        <begin position="177"/>
        <end position="184"/>
    </location>
    <ligand>
        <name>ADP</name>
        <dbReference type="ChEBI" id="CHEBI:456216"/>
    </ligand>
</feature>